<dbReference type="RefSeq" id="WP_109672799.1">
    <property type="nucleotide sequence ID" value="NZ_QGGH01000033.1"/>
</dbReference>
<organism evidence="1 2">
    <name type="scientific">Rhizobium loti</name>
    <name type="common">Mesorhizobium loti</name>
    <dbReference type="NCBI Taxonomy" id="381"/>
    <lineage>
        <taxon>Bacteria</taxon>
        <taxon>Pseudomonadati</taxon>
        <taxon>Pseudomonadota</taxon>
        <taxon>Alphaproteobacteria</taxon>
        <taxon>Hyphomicrobiales</taxon>
        <taxon>Phyllobacteriaceae</taxon>
        <taxon>Mesorhizobium</taxon>
    </lineage>
</organism>
<sequence>MKKVQVLASVSLCLAGCSTSPVVSDSDLTAMNTVALCHVLASNTDEQYRTRVAALLVRRGASADKCMRLVQADNAVATGIAVAAVGGAAVAVAANNGGGGYYRPPPTAYGVAWDQFYGQNYALLWRCRDKATGRFVYDYYCNGEPMIDSTWPGWSA</sequence>
<proteinExistence type="predicted"/>
<dbReference type="GeneID" id="61056476"/>
<comment type="caution">
    <text evidence="1">The sequence shown here is derived from an EMBL/GenBank/DDBJ whole genome shotgun (WGS) entry which is preliminary data.</text>
</comment>
<dbReference type="EMBL" id="QGGH01000033">
    <property type="protein sequence ID" value="PWJ84368.1"/>
    <property type="molecule type" value="Genomic_DNA"/>
</dbReference>
<evidence type="ECO:0000313" key="2">
    <source>
        <dbReference type="Proteomes" id="UP000245631"/>
    </source>
</evidence>
<accession>A0A8E2W546</accession>
<protein>
    <submittedName>
        <fullName evidence="1">Uncharacterized protein</fullName>
    </submittedName>
</protein>
<evidence type="ECO:0000313" key="1">
    <source>
        <dbReference type="EMBL" id="PWJ84368.1"/>
    </source>
</evidence>
<gene>
    <name evidence="1" type="ORF">C8D77_1332</name>
</gene>
<name>A0A8E2W546_RHILI</name>
<reference evidence="1 2" key="1">
    <citation type="submission" date="2018-05" db="EMBL/GenBank/DDBJ databases">
        <title>Genomic Encyclopedia of Type Strains, Phase IV (KMG-IV): sequencing the most valuable type-strain genomes for metagenomic binning, comparative biology and taxonomic classification.</title>
        <authorList>
            <person name="Goeker M."/>
        </authorList>
    </citation>
    <scope>NUCLEOTIDE SEQUENCE [LARGE SCALE GENOMIC DNA]</scope>
    <source>
        <strain evidence="1 2">DSM 2626</strain>
    </source>
</reference>
<dbReference type="AlphaFoldDB" id="A0A8E2W546"/>
<dbReference type="Proteomes" id="UP000245631">
    <property type="component" value="Unassembled WGS sequence"/>
</dbReference>